<dbReference type="PANTHER" id="PTHR46534:SF1">
    <property type="entry name" value="IGGFC-BINDING PROTEIN N-TERMINAL DOMAIN-CONTAINING PROTEIN"/>
    <property type="match status" value="1"/>
</dbReference>
<dbReference type="InterPro" id="IPR022409">
    <property type="entry name" value="PKD/Chitinase_dom"/>
</dbReference>
<dbReference type="SMART" id="SM00089">
    <property type="entry name" value="PKD"/>
    <property type="match status" value="3"/>
</dbReference>
<protein>
    <submittedName>
        <fullName evidence="2">PKD domain-containing protein</fullName>
    </submittedName>
</protein>
<dbReference type="Proteomes" id="UP000487757">
    <property type="component" value="Unassembled WGS sequence"/>
</dbReference>
<dbReference type="Pfam" id="PF13585">
    <property type="entry name" value="CHU_C"/>
    <property type="match status" value="1"/>
</dbReference>
<dbReference type="InterPro" id="IPR013783">
    <property type="entry name" value="Ig-like_fold"/>
</dbReference>
<gene>
    <name evidence="2" type="ORF">GJU39_14460</name>
</gene>
<evidence type="ECO:0000313" key="3">
    <source>
        <dbReference type="Proteomes" id="UP000487757"/>
    </source>
</evidence>
<dbReference type="SUPFAM" id="SSF49299">
    <property type="entry name" value="PKD domain"/>
    <property type="match status" value="3"/>
</dbReference>
<dbReference type="EMBL" id="WKKH01000023">
    <property type="protein sequence ID" value="MRX77286.1"/>
    <property type="molecule type" value="Genomic_DNA"/>
</dbReference>
<keyword evidence="3" id="KW-1185">Reference proteome</keyword>
<dbReference type="PROSITE" id="PS50093">
    <property type="entry name" value="PKD"/>
    <property type="match status" value="3"/>
</dbReference>
<dbReference type="AlphaFoldDB" id="A0A7K0G2U3"/>
<comment type="caution">
    <text evidence="2">The sequence shown here is derived from an EMBL/GenBank/DDBJ whole genome shotgun (WGS) entry which is preliminary data.</text>
</comment>
<sequence length="1175" mass="126191">MSKGFILAVILLLSIPFLAISQNVSNEGTDFWAVFPSHVQSGQFEANLNVFVTSKYDTEVTVTSGSFTSGIVLIPANTSVEIPVDRAASYVDVTDTRLINRGIHIVVTPGKPKVSAYAHIYAGNRSAASLILPFVALGQKYFSVNFTQSIDNSNNPGQNYLAIVAVSDNTQLKLKKKDGSEIDLPELNAGDVYEYTDGGSDLTGVSVYVDPSSASSCNRFAAFSGSSNISIADCSPRTTSSDPLYQQLYPISSLGKSYGIVPFSGQSYLYRAIAVEPNTKIYLDGVLVGTLLNAGDFYSSARMNNAAFITADKNIMLSQYMYSVGCASSTGGAAEFGDPDMVLLNPVEFIVNNITIFSSDKQRISQKFLNILIKTNKTSSFKINGAPPSITWTPLTGNPLYSFAQIPLTDNSLSLSADDGFNAIAYGYGATESYAYSAGTNLATNNYLTVVSSINNNESANGCVGVLSKFKITLPYQPNVIVWSLDRAAPVSHLELLEQKQLADGTFQYVYNSPFELAYATSGTHTIDLQANPAANAACTIIDTNLTYVFNVLNLPIADFEINAMAACANDDLNFTSKADPNGLVISNWAWDFGDGSAVIDEKNPLHKYAEEGDYAVKLLVKSVDGCWSDVAAVQTVHVNPLPVAAFTISRNISCVNADILFTDQSTISRALTASSQIVKWEWDFGDGSTPEVRLSKAPFAHQFSQVGTFSVKLTTTSDVGCTTTSAIENITVNALPVADFLLPAVCFDDRVATFINQSRNVDNTANGLSYEWSFGDNSSSTNRAVSINGDHSYSTPGGYFVTLKIKNQDGCEVATTKSFTLNGQVKTADFAIQNQGMLCNGSDVIINNLSTAFSGQITKIEVYKNAVNEPTNKITIEHPTADDIILNYNGLDISVDNEVKIKLIAYSGIVCFKEVSKIITLKAAPILSADAIAPVCENDGNVNINQFHETSGIAGDGGVYSSDGNWLSTTGTFNPKLAGAGSHNITYTFVANNGCSSSITSSIIVNESPNANAESTVFMLAGGEIKLPAVANGENLTYQWSPALALNNDKILNPMASPDEDTEYTLTVSANPSGCEAITKVLVKVLQVLIPPNSFTPNGDNVNDVWNIKYIESYPKATVTVFNRNGNKVFSSNGYQNPFDGNFQNEPLPVGVYYYIINPGNERKTITGPLTIIR</sequence>
<accession>A0A7K0G2U3</accession>
<reference evidence="2 3" key="1">
    <citation type="submission" date="2019-11" db="EMBL/GenBank/DDBJ databases">
        <title>Pedobacter petrophilus genome.</title>
        <authorList>
            <person name="Feldbauer M.J."/>
            <person name="Newman J.D."/>
        </authorList>
    </citation>
    <scope>NUCLEOTIDE SEQUENCE [LARGE SCALE GENOMIC DNA]</scope>
    <source>
        <strain evidence="2 3">LMG 29686</strain>
    </source>
</reference>
<proteinExistence type="predicted"/>
<evidence type="ECO:0000313" key="2">
    <source>
        <dbReference type="EMBL" id="MRX77286.1"/>
    </source>
</evidence>
<feature type="domain" description="PKD" evidence="1">
    <location>
        <begin position="763"/>
        <end position="822"/>
    </location>
</feature>
<dbReference type="RefSeq" id="WP_154281613.1">
    <property type="nucleotide sequence ID" value="NZ_JBHUJQ010000001.1"/>
</dbReference>
<dbReference type="NCBIfam" id="TIGR04131">
    <property type="entry name" value="Bac_Flav_CTERM"/>
    <property type="match status" value="1"/>
</dbReference>
<dbReference type="PANTHER" id="PTHR46534">
    <property type="entry name" value="IGGFC_BINDING DOMAIN-CONTAINING PROTEIN"/>
    <property type="match status" value="1"/>
</dbReference>
<dbReference type="InterPro" id="IPR035986">
    <property type="entry name" value="PKD_dom_sf"/>
</dbReference>
<dbReference type="InterPro" id="IPR026341">
    <property type="entry name" value="T9SS_type_B"/>
</dbReference>
<feature type="domain" description="PKD" evidence="1">
    <location>
        <begin position="679"/>
        <end position="728"/>
    </location>
</feature>
<organism evidence="2 3">
    <name type="scientific">Pedobacter petrophilus</name>
    <dbReference type="NCBI Taxonomy" id="1908241"/>
    <lineage>
        <taxon>Bacteria</taxon>
        <taxon>Pseudomonadati</taxon>
        <taxon>Bacteroidota</taxon>
        <taxon>Sphingobacteriia</taxon>
        <taxon>Sphingobacteriales</taxon>
        <taxon>Sphingobacteriaceae</taxon>
        <taxon>Pedobacter</taxon>
    </lineage>
</organism>
<feature type="domain" description="PKD" evidence="1">
    <location>
        <begin position="589"/>
        <end position="626"/>
    </location>
</feature>
<dbReference type="Gene3D" id="2.60.40.10">
    <property type="entry name" value="Immunoglobulins"/>
    <property type="match status" value="3"/>
</dbReference>
<dbReference type="Pfam" id="PF18911">
    <property type="entry name" value="PKD_4"/>
    <property type="match status" value="3"/>
</dbReference>
<dbReference type="CDD" id="cd00146">
    <property type="entry name" value="PKD"/>
    <property type="match status" value="3"/>
</dbReference>
<dbReference type="InterPro" id="IPR035234">
    <property type="entry name" value="IgGFc-bd_N"/>
</dbReference>
<dbReference type="InterPro" id="IPR000601">
    <property type="entry name" value="PKD_dom"/>
</dbReference>
<name>A0A7K0G2U3_9SPHI</name>
<evidence type="ECO:0000259" key="1">
    <source>
        <dbReference type="PROSITE" id="PS50093"/>
    </source>
</evidence>
<dbReference type="Pfam" id="PF17517">
    <property type="entry name" value="IgGFc_binding"/>
    <property type="match status" value="1"/>
</dbReference>
<dbReference type="OrthoDB" id="7794186at2"/>